<dbReference type="AlphaFoldDB" id="A0A484IAU6"/>
<accession>A0A484IAU6</accession>
<dbReference type="KEGG" id="nfn:NFRAN_2551"/>
<proteinExistence type="predicted"/>
<evidence type="ECO:0000313" key="1">
    <source>
        <dbReference type="EMBL" id="VFJ14873.1"/>
    </source>
</evidence>
<keyword evidence="2" id="KW-1185">Reference proteome</keyword>
<dbReference type="InterPro" id="IPR006594">
    <property type="entry name" value="LisH"/>
</dbReference>
<dbReference type="Proteomes" id="UP000294299">
    <property type="component" value="Chromosome NFRAN"/>
</dbReference>
<sequence>MIAVYMNNQYLKTSVMENNKQTNFQNADKMADDPCGLSETARVFLSESNIPRRSVIITLENKFEYNQIVELLDSIMYQKKLMDSYGLDGINNKWDLDKFPVTKTDTQMNGIQRDIQTYNETVKQYNEYCIHLGLEYGIDIASEMKKGCKILFRPPVTS</sequence>
<gene>
    <name evidence="1" type="ORF">NFRAN_2551</name>
</gene>
<dbReference type="PROSITE" id="PS50896">
    <property type="entry name" value="LISH"/>
    <property type="match status" value="1"/>
</dbReference>
<reference evidence="1 2" key="1">
    <citation type="submission" date="2019-02" db="EMBL/GenBank/DDBJ databases">
        <authorList>
            <person name="Lehtovirta-Morley E L."/>
        </authorList>
    </citation>
    <scope>NUCLEOTIDE SEQUENCE [LARGE SCALE GENOMIC DNA]</scope>
    <source>
        <strain evidence="1">NFRAN1</strain>
    </source>
</reference>
<protein>
    <submittedName>
        <fullName evidence="1">Uncharacterized protein</fullName>
    </submittedName>
</protein>
<name>A0A484IAU6_9ARCH</name>
<dbReference type="EMBL" id="LR216287">
    <property type="protein sequence ID" value="VFJ14873.1"/>
    <property type="molecule type" value="Genomic_DNA"/>
</dbReference>
<organism evidence="1 2">
    <name type="scientific">Candidatus Nitrosocosmicus franklandianus</name>
    <dbReference type="NCBI Taxonomy" id="1798806"/>
    <lineage>
        <taxon>Archaea</taxon>
        <taxon>Nitrososphaerota</taxon>
        <taxon>Nitrososphaeria</taxon>
        <taxon>Nitrososphaerales</taxon>
        <taxon>Nitrososphaeraceae</taxon>
        <taxon>Candidatus Nitrosocosmicus</taxon>
    </lineage>
</organism>
<evidence type="ECO:0000313" key="2">
    <source>
        <dbReference type="Proteomes" id="UP000294299"/>
    </source>
</evidence>